<dbReference type="EMBL" id="MEVD01000006">
    <property type="protein sequence ID" value="OGC54051.1"/>
    <property type="molecule type" value="Genomic_DNA"/>
</dbReference>
<keyword evidence="1" id="KW-1133">Transmembrane helix</keyword>
<feature type="transmembrane region" description="Helical" evidence="1">
    <location>
        <begin position="197"/>
        <end position="217"/>
    </location>
</feature>
<dbReference type="PIRSF" id="PIRSF015000">
    <property type="entry name" value="UCP01500"/>
    <property type="match status" value="1"/>
</dbReference>
<dbReference type="Proteomes" id="UP000178127">
    <property type="component" value="Unassembled WGS sequence"/>
</dbReference>
<sequence>MWLIIAVITMSLEESLKDIKEKYYGFLYHYYRAEVYRETNWRNRLDTTTNWSIVVTAAIASFAFGNEDIPHIVFILNYFFVLSFLYIEARRFRNYMLLRERTRLMEKNLLAPILIGHDLDIDLNNEWRSSLADSLNSPKIELSKTEALAWRIRRNYAIILVFIAILWLVKVTTSPTKSESIFDVYKNARMWFIPGEIVFWGIIVSVFTVIFLSLLSLNKTSHSDLP</sequence>
<feature type="transmembrane region" description="Helical" evidence="1">
    <location>
        <begin position="156"/>
        <end position="173"/>
    </location>
</feature>
<feature type="transmembrane region" description="Helical" evidence="1">
    <location>
        <begin position="71"/>
        <end position="89"/>
    </location>
</feature>
<organism evidence="2 3">
    <name type="scientific">candidate division WWE3 bacterium RIFCSPHIGHO2_02_FULL_38_14</name>
    <dbReference type="NCBI Taxonomy" id="1802620"/>
    <lineage>
        <taxon>Bacteria</taxon>
        <taxon>Katanobacteria</taxon>
    </lineage>
</organism>
<evidence type="ECO:0000313" key="2">
    <source>
        <dbReference type="EMBL" id="OGC54051.1"/>
    </source>
</evidence>
<dbReference type="InterPro" id="IPR014470">
    <property type="entry name" value="UCP01500"/>
</dbReference>
<keyword evidence="1" id="KW-0472">Membrane</keyword>
<accession>A0A1F4V9W9</accession>
<feature type="transmembrane region" description="Helical" evidence="1">
    <location>
        <begin position="47"/>
        <end position="65"/>
    </location>
</feature>
<keyword evidence="1" id="KW-0812">Transmembrane</keyword>
<dbReference type="AlphaFoldDB" id="A0A1F4V9W9"/>
<gene>
    <name evidence="2" type="ORF">A3D91_04820</name>
</gene>
<evidence type="ECO:0000256" key="1">
    <source>
        <dbReference type="SAM" id="Phobius"/>
    </source>
</evidence>
<name>A0A1F4V9W9_UNCKA</name>
<reference evidence="2 3" key="1">
    <citation type="journal article" date="2016" name="Nat. Commun.">
        <title>Thousands of microbial genomes shed light on interconnected biogeochemical processes in an aquifer system.</title>
        <authorList>
            <person name="Anantharaman K."/>
            <person name="Brown C.T."/>
            <person name="Hug L.A."/>
            <person name="Sharon I."/>
            <person name="Castelle C.J."/>
            <person name="Probst A.J."/>
            <person name="Thomas B.C."/>
            <person name="Singh A."/>
            <person name="Wilkins M.J."/>
            <person name="Karaoz U."/>
            <person name="Brodie E.L."/>
            <person name="Williams K.H."/>
            <person name="Hubbard S.S."/>
            <person name="Banfield J.F."/>
        </authorList>
    </citation>
    <scope>NUCLEOTIDE SEQUENCE [LARGE SCALE GENOMIC DNA]</scope>
</reference>
<evidence type="ECO:0008006" key="4">
    <source>
        <dbReference type="Google" id="ProtNLM"/>
    </source>
</evidence>
<comment type="caution">
    <text evidence="2">The sequence shown here is derived from an EMBL/GenBank/DDBJ whole genome shotgun (WGS) entry which is preliminary data.</text>
</comment>
<protein>
    <recommendedName>
        <fullName evidence="4">DUF2270 domain-containing protein</fullName>
    </recommendedName>
</protein>
<evidence type="ECO:0000313" key="3">
    <source>
        <dbReference type="Proteomes" id="UP000178127"/>
    </source>
</evidence>
<proteinExistence type="predicted"/>
<dbReference type="Pfam" id="PF10028">
    <property type="entry name" value="DUF2270"/>
    <property type="match status" value="1"/>
</dbReference>